<evidence type="ECO:0000313" key="3">
    <source>
        <dbReference type="EMBL" id="MCG2587565.1"/>
    </source>
</evidence>
<dbReference type="Pfam" id="PF13432">
    <property type="entry name" value="TPR_16"/>
    <property type="match status" value="1"/>
</dbReference>
<keyword evidence="1" id="KW-0802">TPR repeat</keyword>
<accession>A0ABS9K9P4</accession>
<feature type="repeat" description="TPR" evidence="1">
    <location>
        <begin position="716"/>
        <end position="749"/>
    </location>
</feature>
<sequence>MTDTIQLSIILTTHAREKHFSSLLNDILEFEHGKFELIVIDDASDPVTSQAIQKKIAASGNDRVYLFEHDESKGRGACLNEALVQASGTMIWAPLRADRLNESLLKEAIRKFKADPAAFWVLDYKLPEEPVDWVDAAEEGDLPDDSCMIWNRNVIHPEQLFFNPFLEHLHGAELAFRLVDSNVWYTTDPFFVVADDQSVHPTHLDIQEFLYTALRLNNESEVRKALLDELLDSESRLKKQTSDDEFLIQSRRLIQQGDAKRALEIIDKFLKRNPEHHEGSRIKISALEKLRRHVEAAELKHSLQRKPKDPEEQAELSLISEEEETEAQLESSNQADIEVSVVIPTTGHGKEPLEVALLHLEKAVDPKTTELIVIDNASIDDTFDYLEQLQQESFLNITVITHSSNEGFAKSVNRGIDSAKGEFVLIMHNDVQVSKNSVDLLKRGFKKSNKAALTAPVLNTTKIEAQRKELNVDEPWLISERVDSCCFMIRKDLPVRFDEEYQLCYFEMDDFCRQITESEMELVVVRNSVVEHQRGTTIKLMGLELNPELKWMNRERFFKKWGSDRPIELPNQGTHPERFQKLGAPDNPMNPSSEWVETVQNYLTNEVRTEILRQEWTDDEFFTIILTLLIADERELLRTLEEEIDEMKPDTSLLVLFIHYYFKKNIYSRCKHYMSLAEKNHPIFDLYRLKIFVADKEFDKAIPLLNEMLGEYPSSPELFYLAGDMYEKNNEQGEAKSFFAMASQLDPYRFKAEDSSFELKF</sequence>
<name>A0ABS9K9P4_9BACT</name>
<dbReference type="PROSITE" id="PS50005">
    <property type="entry name" value="TPR"/>
    <property type="match status" value="1"/>
</dbReference>
<dbReference type="SUPFAM" id="SSF48452">
    <property type="entry name" value="TPR-like"/>
    <property type="match status" value="1"/>
</dbReference>
<keyword evidence="3" id="KW-0328">Glycosyltransferase</keyword>
<dbReference type="GO" id="GO:0016757">
    <property type="term" value="F:glycosyltransferase activity"/>
    <property type="evidence" value="ECO:0007669"/>
    <property type="project" value="UniProtKB-KW"/>
</dbReference>
<keyword evidence="3" id="KW-0808">Transferase</keyword>
<protein>
    <submittedName>
        <fullName evidence="3">Glycosyltransferase</fullName>
        <ecNumber evidence="3">2.4.-.-</ecNumber>
    </submittedName>
</protein>
<reference evidence="3" key="1">
    <citation type="submission" date="2022-01" db="EMBL/GenBank/DDBJ databases">
        <authorList>
            <person name="Wang Y."/>
        </authorList>
    </citation>
    <scope>NUCLEOTIDE SEQUENCE</scope>
    <source>
        <strain evidence="3">WB101</strain>
    </source>
</reference>
<evidence type="ECO:0000259" key="2">
    <source>
        <dbReference type="Pfam" id="PF00535"/>
    </source>
</evidence>
<proteinExistence type="predicted"/>
<dbReference type="PANTHER" id="PTHR43179:SF7">
    <property type="entry name" value="RHAMNOSYLTRANSFERASE WBBL"/>
    <property type="match status" value="1"/>
</dbReference>
<reference evidence="3" key="2">
    <citation type="submission" date="2024-05" db="EMBL/GenBank/DDBJ databases">
        <title>Rhodohalobacter halophilus gen. nov., sp. nov., a moderately halophilic member of the family Balneolaceae.</title>
        <authorList>
            <person name="Xia J."/>
        </authorList>
    </citation>
    <scope>NUCLEOTIDE SEQUENCE</scope>
    <source>
        <strain evidence="3">WB101</strain>
    </source>
</reference>
<evidence type="ECO:0000256" key="1">
    <source>
        <dbReference type="PROSITE-ProRule" id="PRU00339"/>
    </source>
</evidence>
<dbReference type="SUPFAM" id="SSF53448">
    <property type="entry name" value="Nucleotide-diphospho-sugar transferases"/>
    <property type="match status" value="2"/>
</dbReference>
<dbReference type="Gene3D" id="3.90.550.10">
    <property type="entry name" value="Spore Coat Polysaccharide Biosynthesis Protein SpsA, Chain A"/>
    <property type="match status" value="2"/>
</dbReference>
<organism evidence="3 4">
    <name type="scientific">Rhodohalobacter sulfatireducens</name>
    <dbReference type="NCBI Taxonomy" id="2911366"/>
    <lineage>
        <taxon>Bacteria</taxon>
        <taxon>Pseudomonadati</taxon>
        <taxon>Balneolota</taxon>
        <taxon>Balneolia</taxon>
        <taxon>Balneolales</taxon>
        <taxon>Balneolaceae</taxon>
        <taxon>Rhodohalobacter</taxon>
    </lineage>
</organism>
<gene>
    <name evidence="3" type="ORF">L6773_03225</name>
</gene>
<feature type="domain" description="Glycosyltransferase 2-like" evidence="2">
    <location>
        <begin position="8"/>
        <end position="117"/>
    </location>
</feature>
<keyword evidence="4" id="KW-1185">Reference proteome</keyword>
<comment type="caution">
    <text evidence="3">The sequence shown here is derived from an EMBL/GenBank/DDBJ whole genome shotgun (WGS) entry which is preliminary data.</text>
</comment>
<dbReference type="Pfam" id="PF00535">
    <property type="entry name" value="Glycos_transf_2"/>
    <property type="match status" value="2"/>
</dbReference>
<dbReference type="RefSeq" id="WP_237852409.1">
    <property type="nucleotide sequence ID" value="NZ_JAKLWS010000002.1"/>
</dbReference>
<dbReference type="InterPro" id="IPR011990">
    <property type="entry name" value="TPR-like_helical_dom_sf"/>
</dbReference>
<evidence type="ECO:0000313" key="4">
    <source>
        <dbReference type="Proteomes" id="UP001165366"/>
    </source>
</evidence>
<dbReference type="PANTHER" id="PTHR43179">
    <property type="entry name" value="RHAMNOSYLTRANSFERASE WBBL"/>
    <property type="match status" value="1"/>
</dbReference>
<dbReference type="InterPro" id="IPR029044">
    <property type="entry name" value="Nucleotide-diphossugar_trans"/>
</dbReference>
<feature type="domain" description="Glycosyltransferase 2-like" evidence="2">
    <location>
        <begin position="340"/>
        <end position="452"/>
    </location>
</feature>
<dbReference type="InterPro" id="IPR001173">
    <property type="entry name" value="Glyco_trans_2-like"/>
</dbReference>
<dbReference type="InterPro" id="IPR019734">
    <property type="entry name" value="TPR_rpt"/>
</dbReference>
<dbReference type="Gene3D" id="1.25.40.10">
    <property type="entry name" value="Tetratricopeptide repeat domain"/>
    <property type="match status" value="1"/>
</dbReference>
<dbReference type="Proteomes" id="UP001165366">
    <property type="component" value="Unassembled WGS sequence"/>
</dbReference>
<dbReference type="EMBL" id="JAKLWS010000002">
    <property type="protein sequence ID" value="MCG2587565.1"/>
    <property type="molecule type" value="Genomic_DNA"/>
</dbReference>
<dbReference type="EC" id="2.4.-.-" evidence="3"/>